<dbReference type="FunFam" id="3.30.730.10:FF:000001">
    <property type="entry name" value="Ethylene-responsive transcription factor 2"/>
    <property type="match status" value="1"/>
</dbReference>
<dbReference type="GO" id="GO:0005634">
    <property type="term" value="C:nucleus"/>
    <property type="evidence" value="ECO:0007669"/>
    <property type="project" value="UniProtKB-SubCell"/>
</dbReference>
<dbReference type="AlphaFoldDB" id="A0A0D6R0Z4"/>
<dbReference type="SMART" id="SM00380">
    <property type="entry name" value="AP2"/>
    <property type="match status" value="1"/>
</dbReference>
<dbReference type="Pfam" id="PF00847">
    <property type="entry name" value="AP2"/>
    <property type="match status" value="1"/>
</dbReference>
<dbReference type="CDD" id="cd00018">
    <property type="entry name" value="AP2"/>
    <property type="match status" value="1"/>
</dbReference>
<evidence type="ECO:0000256" key="2">
    <source>
        <dbReference type="ARBA" id="ARBA00023015"/>
    </source>
</evidence>
<evidence type="ECO:0000256" key="1">
    <source>
        <dbReference type="ARBA" id="ARBA00004123"/>
    </source>
</evidence>
<keyword evidence="4" id="KW-0238">DNA-binding</keyword>
<evidence type="ECO:0000256" key="3">
    <source>
        <dbReference type="ARBA" id="ARBA00023016"/>
    </source>
</evidence>
<evidence type="ECO:0000256" key="4">
    <source>
        <dbReference type="ARBA" id="ARBA00023125"/>
    </source>
</evidence>
<evidence type="ECO:0000256" key="7">
    <source>
        <dbReference type="ARBA" id="ARBA00023242"/>
    </source>
</evidence>
<keyword evidence="7" id="KW-0539">Nucleus</keyword>
<sequence>MAKSVASKNKKVSETLEKWQRLNLCRNTDAINMKRRAPRTGSKKGCMKGKGGPDNCKCIYRGVRQRTWGKWVAEIREPMGGKRLWLGTFNSADEAARAYDDAAQIMYGPFACLNIPLKTSNSDLMNHQNCDTLDELHIQLDDVYLDELFRMFDEVQGGKPYNMS</sequence>
<keyword evidence="5" id="KW-0010">Activator</keyword>
<dbReference type="PROSITE" id="PS51032">
    <property type="entry name" value="AP2_ERF"/>
    <property type="match status" value="1"/>
</dbReference>
<dbReference type="SUPFAM" id="SSF54171">
    <property type="entry name" value="DNA-binding domain"/>
    <property type="match status" value="1"/>
</dbReference>
<feature type="domain" description="AP2/ERF" evidence="9">
    <location>
        <begin position="59"/>
        <end position="116"/>
    </location>
</feature>
<keyword evidence="6" id="KW-0804">Transcription</keyword>
<dbReference type="GO" id="GO:0003700">
    <property type="term" value="F:DNA-binding transcription factor activity"/>
    <property type="evidence" value="ECO:0007669"/>
    <property type="project" value="InterPro"/>
</dbReference>
<proteinExistence type="inferred from homology"/>
<accession>A0A0D6R0Z4</accession>
<evidence type="ECO:0000313" key="10">
    <source>
        <dbReference type="EMBL" id="JAG96474.1"/>
    </source>
</evidence>
<dbReference type="GO" id="GO:0003677">
    <property type="term" value="F:DNA binding"/>
    <property type="evidence" value="ECO:0007669"/>
    <property type="project" value="UniProtKB-KW"/>
</dbReference>
<reference evidence="10" key="1">
    <citation type="submission" date="2015-03" db="EMBL/GenBank/DDBJ databases">
        <title>A transcriptome of Araucaria cunninghamii, an australian fine timber species.</title>
        <authorList>
            <person name="Jing Yi C.J.Y."/>
            <person name="Yin San L.Y.S."/>
            <person name="Abdul Karim S.S."/>
            <person name="Wan Azmi N.N."/>
            <person name="Hercus R.R."/>
            <person name="Croft L.L."/>
        </authorList>
    </citation>
    <scope>NUCLEOTIDE SEQUENCE</scope>
    <source>
        <strain evidence="10">MI0301</strain>
        <tissue evidence="10">Leaf</tissue>
    </source>
</reference>
<dbReference type="Gene3D" id="3.30.730.10">
    <property type="entry name" value="AP2/ERF domain"/>
    <property type="match status" value="1"/>
</dbReference>
<dbReference type="PANTHER" id="PTHR31241:SF62">
    <property type="entry name" value="DEHYDRATION-RESPONSIVE ELEMENT-BINDING PROTEIN 2D"/>
    <property type="match status" value="1"/>
</dbReference>
<comment type="similarity">
    <text evidence="8">Belongs to the AP2/ERF transcription factor family. ERF subfamily.</text>
</comment>
<keyword evidence="3" id="KW-0346">Stress response</keyword>
<protein>
    <recommendedName>
        <fullName evidence="9">AP2/ERF domain-containing protein</fullName>
    </recommendedName>
</protein>
<name>A0A0D6R0Z4_ARACU</name>
<dbReference type="EMBL" id="GCKF01037351">
    <property type="protein sequence ID" value="JAG96474.1"/>
    <property type="molecule type" value="Transcribed_RNA"/>
</dbReference>
<dbReference type="InterPro" id="IPR016177">
    <property type="entry name" value="DNA-bd_dom_sf"/>
</dbReference>
<dbReference type="InterPro" id="IPR001471">
    <property type="entry name" value="AP2/ERF_dom"/>
</dbReference>
<evidence type="ECO:0000256" key="6">
    <source>
        <dbReference type="ARBA" id="ARBA00023163"/>
    </source>
</evidence>
<organism evidence="10">
    <name type="scientific">Araucaria cunninghamii</name>
    <name type="common">Hoop pine</name>
    <name type="synonym">Moreton Bay pine</name>
    <dbReference type="NCBI Taxonomy" id="56994"/>
    <lineage>
        <taxon>Eukaryota</taxon>
        <taxon>Viridiplantae</taxon>
        <taxon>Streptophyta</taxon>
        <taxon>Embryophyta</taxon>
        <taxon>Tracheophyta</taxon>
        <taxon>Spermatophyta</taxon>
        <taxon>Pinopsida</taxon>
        <taxon>Pinidae</taxon>
        <taxon>Conifers II</taxon>
        <taxon>Araucariales</taxon>
        <taxon>Araucariaceae</taxon>
        <taxon>Araucaria</taxon>
    </lineage>
</organism>
<comment type="subcellular location">
    <subcellularLocation>
        <location evidence="1">Nucleus</location>
    </subcellularLocation>
</comment>
<evidence type="ECO:0000256" key="8">
    <source>
        <dbReference type="ARBA" id="ARBA00024343"/>
    </source>
</evidence>
<dbReference type="PANTHER" id="PTHR31241">
    <property type="entry name" value="DEHYDRATION-RESPONSIVE ELEMENT-BINDING PROTEIN 2C"/>
    <property type="match status" value="1"/>
</dbReference>
<dbReference type="InterPro" id="IPR036955">
    <property type="entry name" value="AP2/ERF_dom_sf"/>
</dbReference>
<evidence type="ECO:0000256" key="5">
    <source>
        <dbReference type="ARBA" id="ARBA00023159"/>
    </source>
</evidence>
<evidence type="ECO:0000259" key="9">
    <source>
        <dbReference type="PROSITE" id="PS51032"/>
    </source>
</evidence>
<dbReference type="PRINTS" id="PR00367">
    <property type="entry name" value="ETHRSPELEMNT"/>
</dbReference>
<keyword evidence="2" id="KW-0805">Transcription regulation</keyword>